<dbReference type="Proteomes" id="UP000254893">
    <property type="component" value="Unassembled WGS sequence"/>
</dbReference>
<dbReference type="RefSeq" id="WP_115169359.1">
    <property type="nucleotide sequence ID" value="NZ_UGYW01000002.1"/>
</dbReference>
<dbReference type="PANTHER" id="PTHR10695:SF46">
    <property type="entry name" value="BIFUNCTIONAL COENZYME A SYNTHASE-RELATED"/>
    <property type="match status" value="1"/>
</dbReference>
<evidence type="ECO:0000256" key="1">
    <source>
        <dbReference type="ARBA" id="ARBA00009018"/>
    </source>
</evidence>
<keyword evidence="5 7" id="KW-0808">Transferase</keyword>
<dbReference type="SUPFAM" id="SSF52540">
    <property type="entry name" value="P-loop containing nucleoside triphosphate hydrolases"/>
    <property type="match status" value="1"/>
</dbReference>
<dbReference type="Pfam" id="PF01121">
    <property type="entry name" value="CoaE"/>
    <property type="match status" value="1"/>
</dbReference>
<dbReference type="Gene3D" id="3.40.50.300">
    <property type="entry name" value="P-loop containing nucleotide triphosphate hydrolases"/>
    <property type="match status" value="1"/>
</dbReference>
<comment type="catalytic activity">
    <reaction evidence="5">
        <text>3'-dephospho-CoA + ATP = ADP + CoA + H(+)</text>
        <dbReference type="Rhea" id="RHEA:18245"/>
        <dbReference type="ChEBI" id="CHEBI:15378"/>
        <dbReference type="ChEBI" id="CHEBI:30616"/>
        <dbReference type="ChEBI" id="CHEBI:57287"/>
        <dbReference type="ChEBI" id="CHEBI:57328"/>
        <dbReference type="ChEBI" id="CHEBI:456216"/>
        <dbReference type="EC" id="2.7.1.24"/>
    </reaction>
</comment>
<organism evidence="7 8">
    <name type="scientific">Sphingobacterium spiritivorum</name>
    <name type="common">Flavobacterium spiritivorum</name>
    <dbReference type="NCBI Taxonomy" id="258"/>
    <lineage>
        <taxon>Bacteria</taxon>
        <taxon>Pseudomonadati</taxon>
        <taxon>Bacteroidota</taxon>
        <taxon>Sphingobacteriia</taxon>
        <taxon>Sphingobacteriales</taxon>
        <taxon>Sphingobacteriaceae</taxon>
        <taxon>Sphingobacterium</taxon>
    </lineage>
</organism>
<dbReference type="UniPathway" id="UPA00241">
    <property type="reaction ID" value="UER00356"/>
</dbReference>
<evidence type="ECO:0000256" key="5">
    <source>
        <dbReference type="HAMAP-Rule" id="MF_00376"/>
    </source>
</evidence>
<dbReference type="GO" id="GO:0005524">
    <property type="term" value="F:ATP binding"/>
    <property type="evidence" value="ECO:0007669"/>
    <property type="project" value="UniProtKB-UniRule"/>
</dbReference>
<dbReference type="NCBIfam" id="TIGR00152">
    <property type="entry name" value="dephospho-CoA kinase"/>
    <property type="match status" value="1"/>
</dbReference>
<dbReference type="InterPro" id="IPR001977">
    <property type="entry name" value="Depp_CoAkinase"/>
</dbReference>
<evidence type="ECO:0000313" key="8">
    <source>
        <dbReference type="Proteomes" id="UP000254893"/>
    </source>
</evidence>
<dbReference type="PANTHER" id="PTHR10695">
    <property type="entry name" value="DEPHOSPHO-COA KINASE-RELATED"/>
    <property type="match status" value="1"/>
</dbReference>
<feature type="binding site" evidence="5">
    <location>
        <begin position="12"/>
        <end position="17"/>
    </location>
    <ligand>
        <name>ATP</name>
        <dbReference type="ChEBI" id="CHEBI:30616"/>
    </ligand>
</feature>
<dbReference type="AlphaFoldDB" id="A0A380BKX1"/>
<keyword evidence="3 5" id="KW-0067">ATP-binding</keyword>
<reference evidence="7 8" key="1">
    <citation type="submission" date="2018-06" db="EMBL/GenBank/DDBJ databases">
        <authorList>
            <consortium name="Pathogen Informatics"/>
            <person name="Doyle S."/>
        </authorList>
    </citation>
    <scope>NUCLEOTIDE SEQUENCE [LARGE SCALE GENOMIC DNA]</scope>
    <source>
        <strain evidence="7 8">NCTC11388</strain>
    </source>
</reference>
<keyword evidence="4 5" id="KW-0173">Coenzyme A biosynthesis</keyword>
<comment type="pathway">
    <text evidence="5">Cofactor biosynthesis; coenzyme A biosynthesis; CoA from (R)-pantothenate: step 5/5.</text>
</comment>
<dbReference type="EC" id="2.7.1.24" evidence="5 6"/>
<comment type="similarity">
    <text evidence="1 5">Belongs to the CoaE family.</text>
</comment>
<evidence type="ECO:0000313" key="7">
    <source>
        <dbReference type="EMBL" id="SUJ02479.1"/>
    </source>
</evidence>
<comment type="subcellular location">
    <subcellularLocation>
        <location evidence="5">Cytoplasm</location>
    </subcellularLocation>
</comment>
<accession>A0A380BKX1</accession>
<dbReference type="PROSITE" id="PS51219">
    <property type="entry name" value="DPCK"/>
    <property type="match status" value="1"/>
</dbReference>
<sequence>MGLKIGITGGIGAGKSIICNIFKVLGIPVYNADQEAKDIMIKSEEVRTALTETFGKETYFEDGSLNRVFLSSKVFGDEAQLKLLNGIVHPAVIRAGEEWSQKQTAAYSLKEAALLFETGSYRQLDYTILVTAPEEIRIARVVARDHTDEAKVRDRISKQMSDKEKSELADFIVINDGIQPLLPQVLHLHQQFLTF</sequence>
<keyword evidence="5" id="KW-0963">Cytoplasm</keyword>
<evidence type="ECO:0000256" key="3">
    <source>
        <dbReference type="ARBA" id="ARBA00022840"/>
    </source>
</evidence>
<dbReference type="HAMAP" id="MF_00376">
    <property type="entry name" value="Dephospho_CoA_kinase"/>
    <property type="match status" value="1"/>
</dbReference>
<dbReference type="GO" id="GO:0004140">
    <property type="term" value="F:dephospho-CoA kinase activity"/>
    <property type="evidence" value="ECO:0007669"/>
    <property type="project" value="UniProtKB-UniRule"/>
</dbReference>
<proteinExistence type="inferred from homology"/>
<dbReference type="GO" id="GO:0015937">
    <property type="term" value="P:coenzyme A biosynthetic process"/>
    <property type="evidence" value="ECO:0007669"/>
    <property type="project" value="UniProtKB-UniRule"/>
</dbReference>
<evidence type="ECO:0000256" key="4">
    <source>
        <dbReference type="ARBA" id="ARBA00022993"/>
    </source>
</evidence>
<dbReference type="EMBL" id="UGYW01000002">
    <property type="protein sequence ID" value="SUJ02479.1"/>
    <property type="molecule type" value="Genomic_DNA"/>
</dbReference>
<protein>
    <recommendedName>
        <fullName evidence="5 6">Dephospho-CoA kinase</fullName>
        <ecNumber evidence="5 6">2.7.1.24</ecNumber>
    </recommendedName>
    <alternativeName>
        <fullName evidence="5">Dephosphocoenzyme A kinase</fullName>
    </alternativeName>
</protein>
<gene>
    <name evidence="5 7" type="primary">coaE</name>
    <name evidence="7" type="ORF">NCTC11388_01029</name>
</gene>
<evidence type="ECO:0000256" key="6">
    <source>
        <dbReference type="NCBIfam" id="TIGR00152"/>
    </source>
</evidence>
<dbReference type="GO" id="GO:0005737">
    <property type="term" value="C:cytoplasm"/>
    <property type="evidence" value="ECO:0007669"/>
    <property type="project" value="UniProtKB-SubCell"/>
</dbReference>
<comment type="function">
    <text evidence="5">Catalyzes the phosphorylation of the 3'-hydroxyl group of dephosphocoenzyme A to form coenzyme A.</text>
</comment>
<dbReference type="CDD" id="cd02022">
    <property type="entry name" value="DPCK"/>
    <property type="match status" value="1"/>
</dbReference>
<keyword evidence="2 5" id="KW-0547">Nucleotide-binding</keyword>
<evidence type="ECO:0000256" key="2">
    <source>
        <dbReference type="ARBA" id="ARBA00022741"/>
    </source>
</evidence>
<dbReference type="InterPro" id="IPR027417">
    <property type="entry name" value="P-loop_NTPase"/>
</dbReference>
<name>A0A380BKX1_SPHSI</name>
<keyword evidence="5 7" id="KW-0418">Kinase</keyword>